<keyword evidence="2" id="KW-1133">Transmembrane helix</keyword>
<dbReference type="Proteomes" id="UP000250915">
    <property type="component" value="Unassembled WGS sequence"/>
</dbReference>
<feature type="domain" description="PknH-like extracellular" evidence="4">
    <location>
        <begin position="141"/>
        <end position="336"/>
    </location>
</feature>
<dbReference type="Pfam" id="PF13828">
    <property type="entry name" value="DUF4190"/>
    <property type="match status" value="1"/>
</dbReference>
<dbReference type="InterPro" id="IPR026954">
    <property type="entry name" value="PknH-like_Extracell"/>
</dbReference>
<feature type="region of interest" description="Disordered" evidence="1">
    <location>
        <begin position="120"/>
        <end position="144"/>
    </location>
</feature>
<reference evidence="5 6" key="1">
    <citation type="submission" date="2018-06" db="EMBL/GenBank/DDBJ databases">
        <title>NTM in soil in Japan.</title>
        <authorList>
            <person name="Ohya K."/>
        </authorList>
    </citation>
    <scope>NUCLEOTIDE SEQUENCE [LARGE SCALE GENOMIC DNA]</scope>
    <source>
        <strain evidence="5 6">GF28</strain>
    </source>
</reference>
<sequence length="339" mass="34791">MTNPQDPYWQNPLSYDPLGRVPPPDVEPLPAQPPPYTPPYTPPPAPPPYRPPVNTLATLSLVFAFLFAPAGAILGHLGLAQIRRTGELGRDRALVGVTLSYIFISLAVVALAGWATLAGSTSPHRTSPASSTAAGPPPPTVPPETIATLLPGLDALRNITGDANLDVGPTWNSPGRSPDDGSIDRPECWESIAAGSPDAYAPGTLAGYHAGEFTDTRSMLKSMQVIQGVAAFRDPGAAQGQLATLLSGWHKCGESTVTVSAPGGQPIPMSVSAPADAGNGITTLDLTPKGIQVRSARAIAAKANVVIDLNVSASGTTDSASPRAAAVSIANYILGKIPG</sequence>
<organism evidence="5 6">
    <name type="scientific">Mycobacterium colombiense</name>
    <dbReference type="NCBI Taxonomy" id="339268"/>
    <lineage>
        <taxon>Bacteria</taxon>
        <taxon>Bacillati</taxon>
        <taxon>Actinomycetota</taxon>
        <taxon>Actinomycetes</taxon>
        <taxon>Mycobacteriales</taxon>
        <taxon>Mycobacteriaceae</taxon>
        <taxon>Mycobacterium</taxon>
        <taxon>Mycobacterium avium complex (MAC)</taxon>
    </lineage>
</organism>
<keyword evidence="2" id="KW-0472">Membrane</keyword>
<gene>
    <name evidence="5" type="ORF">DQP57_18175</name>
</gene>
<dbReference type="InterPro" id="IPR038232">
    <property type="entry name" value="PknH-like_Extracell_sf"/>
</dbReference>
<evidence type="ECO:0000313" key="5">
    <source>
        <dbReference type="EMBL" id="RAV07784.1"/>
    </source>
</evidence>
<feature type="compositionally biased region" description="Basic and acidic residues" evidence="1">
    <location>
        <begin position="177"/>
        <end position="186"/>
    </location>
</feature>
<evidence type="ECO:0000256" key="1">
    <source>
        <dbReference type="SAM" id="MobiDB-lite"/>
    </source>
</evidence>
<feature type="compositionally biased region" description="Pro residues" evidence="1">
    <location>
        <begin position="20"/>
        <end position="47"/>
    </location>
</feature>
<dbReference type="RefSeq" id="WP_112634159.1">
    <property type="nucleotide sequence ID" value="NZ_QMEV01000043.1"/>
</dbReference>
<keyword evidence="2" id="KW-0812">Transmembrane</keyword>
<dbReference type="InterPro" id="IPR025241">
    <property type="entry name" value="DUF4190"/>
</dbReference>
<dbReference type="AlphaFoldDB" id="A0A329LIU1"/>
<evidence type="ECO:0000259" key="4">
    <source>
        <dbReference type="Pfam" id="PF14032"/>
    </source>
</evidence>
<feature type="transmembrane region" description="Helical" evidence="2">
    <location>
        <begin position="56"/>
        <end position="82"/>
    </location>
</feature>
<feature type="transmembrane region" description="Helical" evidence="2">
    <location>
        <begin position="94"/>
        <end position="117"/>
    </location>
</feature>
<feature type="region of interest" description="Disordered" evidence="1">
    <location>
        <begin position="1"/>
        <end position="47"/>
    </location>
</feature>
<evidence type="ECO:0000259" key="3">
    <source>
        <dbReference type="Pfam" id="PF13828"/>
    </source>
</evidence>
<dbReference type="Gene3D" id="3.40.1000.70">
    <property type="entry name" value="PknH-like extracellular domain"/>
    <property type="match status" value="1"/>
</dbReference>
<feature type="domain" description="DUF4190" evidence="3">
    <location>
        <begin position="58"/>
        <end position="109"/>
    </location>
</feature>
<dbReference type="Pfam" id="PF14032">
    <property type="entry name" value="PknH_C"/>
    <property type="match status" value="1"/>
</dbReference>
<evidence type="ECO:0000256" key="2">
    <source>
        <dbReference type="SAM" id="Phobius"/>
    </source>
</evidence>
<comment type="caution">
    <text evidence="5">The sequence shown here is derived from an EMBL/GenBank/DDBJ whole genome shotgun (WGS) entry which is preliminary data.</text>
</comment>
<accession>A0A329LIU1</accession>
<dbReference type="EMBL" id="QMEV01000043">
    <property type="protein sequence ID" value="RAV07784.1"/>
    <property type="molecule type" value="Genomic_DNA"/>
</dbReference>
<protein>
    <submittedName>
        <fullName evidence="5">Nuclease PIN</fullName>
    </submittedName>
</protein>
<proteinExistence type="predicted"/>
<name>A0A329LIU1_9MYCO</name>
<feature type="region of interest" description="Disordered" evidence="1">
    <location>
        <begin position="164"/>
        <end position="186"/>
    </location>
</feature>
<dbReference type="OrthoDB" id="4374883at2"/>
<evidence type="ECO:0000313" key="6">
    <source>
        <dbReference type="Proteomes" id="UP000250915"/>
    </source>
</evidence>